<keyword evidence="3" id="KW-1185">Reference proteome</keyword>
<evidence type="ECO:0000256" key="1">
    <source>
        <dbReference type="SAM" id="MobiDB-lite"/>
    </source>
</evidence>
<accession>A0A0D2FMR1</accession>
<feature type="compositionally biased region" description="Polar residues" evidence="1">
    <location>
        <begin position="125"/>
        <end position="137"/>
    </location>
</feature>
<gene>
    <name evidence="2" type="ORF">PV04_05320</name>
</gene>
<proteinExistence type="predicted"/>
<reference evidence="2 3" key="1">
    <citation type="submission" date="2015-01" db="EMBL/GenBank/DDBJ databases">
        <title>The Genome Sequence of Capronia semiimmersa CBS27337.</title>
        <authorList>
            <consortium name="The Broad Institute Genomics Platform"/>
            <person name="Cuomo C."/>
            <person name="de Hoog S."/>
            <person name="Gorbushina A."/>
            <person name="Stielow B."/>
            <person name="Teixiera M."/>
            <person name="Abouelleil A."/>
            <person name="Chapman S.B."/>
            <person name="Priest M."/>
            <person name="Young S.K."/>
            <person name="Wortman J."/>
            <person name="Nusbaum C."/>
            <person name="Birren B."/>
        </authorList>
    </citation>
    <scope>NUCLEOTIDE SEQUENCE [LARGE SCALE GENOMIC DNA]</scope>
    <source>
        <strain evidence="2 3">CBS 27337</strain>
    </source>
</reference>
<protein>
    <submittedName>
        <fullName evidence="2">Uncharacterized protein</fullName>
    </submittedName>
</protein>
<feature type="region of interest" description="Disordered" evidence="1">
    <location>
        <begin position="115"/>
        <end position="165"/>
    </location>
</feature>
<evidence type="ECO:0000313" key="2">
    <source>
        <dbReference type="EMBL" id="KIW69443.1"/>
    </source>
</evidence>
<feature type="compositionally biased region" description="Basic residues" evidence="1">
    <location>
        <begin position="156"/>
        <end position="165"/>
    </location>
</feature>
<name>A0A0D2FMR1_9EURO</name>
<dbReference type="Proteomes" id="UP000054266">
    <property type="component" value="Unassembled WGS sequence"/>
</dbReference>
<dbReference type="InterPro" id="IPR009057">
    <property type="entry name" value="Homeodomain-like_sf"/>
</dbReference>
<organism evidence="2 3">
    <name type="scientific">Phialophora macrospora</name>
    <dbReference type="NCBI Taxonomy" id="1851006"/>
    <lineage>
        <taxon>Eukaryota</taxon>
        <taxon>Fungi</taxon>
        <taxon>Dikarya</taxon>
        <taxon>Ascomycota</taxon>
        <taxon>Pezizomycotina</taxon>
        <taxon>Eurotiomycetes</taxon>
        <taxon>Chaetothyriomycetidae</taxon>
        <taxon>Chaetothyriales</taxon>
        <taxon>Herpotrichiellaceae</taxon>
        <taxon>Phialophora</taxon>
    </lineage>
</organism>
<evidence type="ECO:0000313" key="3">
    <source>
        <dbReference type="Proteomes" id="UP000054266"/>
    </source>
</evidence>
<feature type="compositionally biased region" description="Polar residues" evidence="1">
    <location>
        <begin position="144"/>
        <end position="155"/>
    </location>
</feature>
<dbReference type="HOGENOM" id="CLU_1602501_0_0_1"/>
<dbReference type="EMBL" id="KN846958">
    <property type="protein sequence ID" value="KIW69443.1"/>
    <property type="molecule type" value="Genomic_DNA"/>
</dbReference>
<dbReference type="AlphaFoldDB" id="A0A0D2FMR1"/>
<dbReference type="SUPFAM" id="SSF46689">
    <property type="entry name" value="Homeodomain-like"/>
    <property type="match status" value="1"/>
</dbReference>
<sequence>MVSGGSHFRYSDEVRNLVLIQLAAGVRPSEIADALGVSKPFISQVKTRSATDPEILRRNRRPRGRPPKIPDYALQGIKDYLAKYPAAERCEVLQDLKDRFGIDVHISTVGKLMQKLKSGKDRPTAASSSMAGQNASGHSHKQIDNPSKSPAASSTSRKRKADQTD</sequence>